<keyword evidence="3" id="KW-1185">Reference proteome</keyword>
<evidence type="ECO:0000313" key="3">
    <source>
        <dbReference type="Proteomes" id="UP000054538"/>
    </source>
</evidence>
<reference evidence="3" key="2">
    <citation type="submission" date="2015-01" db="EMBL/GenBank/DDBJ databases">
        <title>Evolutionary Origins and Diversification of the Mycorrhizal Mutualists.</title>
        <authorList>
            <consortium name="DOE Joint Genome Institute"/>
            <consortium name="Mycorrhizal Genomics Consortium"/>
            <person name="Kohler A."/>
            <person name="Kuo A."/>
            <person name="Nagy L.G."/>
            <person name="Floudas D."/>
            <person name="Copeland A."/>
            <person name="Barry K.W."/>
            <person name="Cichocki N."/>
            <person name="Veneault-Fourrey C."/>
            <person name="LaButti K."/>
            <person name="Lindquist E.A."/>
            <person name="Lipzen A."/>
            <person name="Lundell T."/>
            <person name="Morin E."/>
            <person name="Murat C."/>
            <person name="Riley R."/>
            <person name="Ohm R."/>
            <person name="Sun H."/>
            <person name="Tunlid A."/>
            <person name="Henrissat B."/>
            <person name="Grigoriev I.V."/>
            <person name="Hibbett D.S."/>
            <person name="Martin F."/>
        </authorList>
    </citation>
    <scope>NUCLEOTIDE SEQUENCE [LARGE SCALE GENOMIC DNA]</scope>
    <source>
        <strain evidence="3">Ve08.2h10</strain>
    </source>
</reference>
<dbReference type="STRING" id="930991.A0A0D0DE86"/>
<dbReference type="Proteomes" id="UP000054538">
    <property type="component" value="Unassembled WGS sequence"/>
</dbReference>
<feature type="compositionally biased region" description="Pro residues" evidence="1">
    <location>
        <begin position="71"/>
        <end position="82"/>
    </location>
</feature>
<dbReference type="AlphaFoldDB" id="A0A0D0DE86"/>
<feature type="region of interest" description="Disordered" evidence="1">
    <location>
        <begin position="34"/>
        <end position="92"/>
    </location>
</feature>
<proteinExistence type="predicted"/>
<evidence type="ECO:0000313" key="2">
    <source>
        <dbReference type="EMBL" id="KIK79149.1"/>
    </source>
</evidence>
<reference evidence="2 3" key="1">
    <citation type="submission" date="2014-04" db="EMBL/GenBank/DDBJ databases">
        <authorList>
            <consortium name="DOE Joint Genome Institute"/>
            <person name="Kuo A."/>
            <person name="Kohler A."/>
            <person name="Jargeat P."/>
            <person name="Nagy L.G."/>
            <person name="Floudas D."/>
            <person name="Copeland A."/>
            <person name="Barry K.W."/>
            <person name="Cichocki N."/>
            <person name="Veneault-Fourrey C."/>
            <person name="LaButti K."/>
            <person name="Lindquist E.A."/>
            <person name="Lipzen A."/>
            <person name="Lundell T."/>
            <person name="Morin E."/>
            <person name="Murat C."/>
            <person name="Sun H."/>
            <person name="Tunlid A."/>
            <person name="Henrissat B."/>
            <person name="Grigoriev I.V."/>
            <person name="Hibbett D.S."/>
            <person name="Martin F."/>
            <person name="Nordberg H.P."/>
            <person name="Cantor M.N."/>
            <person name="Hua S.X."/>
        </authorList>
    </citation>
    <scope>NUCLEOTIDE SEQUENCE [LARGE SCALE GENOMIC DNA]</scope>
    <source>
        <strain evidence="2 3">Ve08.2h10</strain>
    </source>
</reference>
<protein>
    <submittedName>
        <fullName evidence="2">Uncharacterized protein</fullName>
    </submittedName>
</protein>
<evidence type="ECO:0000256" key="1">
    <source>
        <dbReference type="SAM" id="MobiDB-lite"/>
    </source>
</evidence>
<dbReference type="InParanoid" id="A0A0D0DE86"/>
<organism evidence="2 3">
    <name type="scientific">Paxillus rubicundulus Ve08.2h10</name>
    <dbReference type="NCBI Taxonomy" id="930991"/>
    <lineage>
        <taxon>Eukaryota</taxon>
        <taxon>Fungi</taxon>
        <taxon>Dikarya</taxon>
        <taxon>Basidiomycota</taxon>
        <taxon>Agaricomycotina</taxon>
        <taxon>Agaricomycetes</taxon>
        <taxon>Agaricomycetidae</taxon>
        <taxon>Boletales</taxon>
        <taxon>Paxilineae</taxon>
        <taxon>Paxillaceae</taxon>
        <taxon>Paxillus</taxon>
    </lineage>
</organism>
<dbReference type="EMBL" id="KN826363">
    <property type="protein sequence ID" value="KIK79149.1"/>
    <property type="molecule type" value="Genomic_DNA"/>
</dbReference>
<gene>
    <name evidence="2" type="ORF">PAXRUDRAFT_162075</name>
</gene>
<accession>A0A0D0DE86</accession>
<sequence>MCPDNYLHTYTHASFDENLFPCCPGACPHRAISKAPQHPHHHPPLETPSYDNGNDDDNIPQPCDCHTNEDFPPPVRSPLPDIPPHHPESPPLPPVTPLRCHPHLNAPPALPRQSEDIERESCWRELTGKAEPSALASPPVPGTLPPFPSPSEGDVKRLVQEGGDVLVSYICANAIPMEEEVTNPNYCKWSYHNILYLLQSEQKLWFEACKEELDMLKQCKVYEIVY</sequence>
<name>A0A0D0DE86_9AGAM</name>
<dbReference type="HOGENOM" id="CLU_1062306_0_0_1"/>